<dbReference type="OrthoDB" id="9813903at2"/>
<accession>A0A0B7IW53</accession>
<evidence type="ECO:0000259" key="10">
    <source>
        <dbReference type="PROSITE" id="PS51105"/>
    </source>
</evidence>
<evidence type="ECO:0000313" key="11">
    <source>
        <dbReference type="EMBL" id="CEN56547.1"/>
    </source>
</evidence>
<evidence type="ECO:0000256" key="7">
    <source>
        <dbReference type="ARBA" id="ARBA00023136"/>
    </source>
</evidence>
<keyword evidence="5 8" id="KW-0812">Transmembrane</keyword>
<comment type="subcellular location">
    <subcellularLocation>
        <location evidence="1">Cell membrane</location>
        <topology evidence="1">Multi-pass membrane protein</topology>
    </subcellularLocation>
</comment>
<dbReference type="PROSITE" id="PS51105">
    <property type="entry name" value="PTS_EIIC_TYPE_3"/>
    <property type="match status" value="1"/>
</dbReference>
<protein>
    <submittedName>
        <fullName evidence="11">Putative EAL domain protein 5</fullName>
    </submittedName>
</protein>
<dbReference type="SMART" id="SM00052">
    <property type="entry name" value="EAL"/>
    <property type="match status" value="1"/>
</dbReference>
<dbReference type="GO" id="GO:0009401">
    <property type="term" value="P:phosphoenolpyruvate-dependent sugar phosphotransferase system"/>
    <property type="evidence" value="ECO:0007669"/>
    <property type="project" value="InterPro"/>
</dbReference>
<keyword evidence="3" id="KW-1003">Cell membrane</keyword>
<evidence type="ECO:0000313" key="12">
    <source>
        <dbReference type="Proteomes" id="UP000056322"/>
    </source>
</evidence>
<dbReference type="Gene3D" id="3.20.20.450">
    <property type="entry name" value="EAL domain"/>
    <property type="match status" value="1"/>
</dbReference>
<dbReference type="CDD" id="cd01948">
    <property type="entry name" value="EAL"/>
    <property type="match status" value="1"/>
</dbReference>
<keyword evidence="12" id="KW-1185">Reference proteome</keyword>
<dbReference type="EMBL" id="LN794158">
    <property type="protein sequence ID" value="CEN56547.1"/>
    <property type="molecule type" value="Genomic_DNA"/>
</dbReference>
<feature type="transmembrane region" description="Helical" evidence="8">
    <location>
        <begin position="175"/>
        <end position="194"/>
    </location>
</feature>
<evidence type="ECO:0000256" key="5">
    <source>
        <dbReference type="ARBA" id="ARBA00022692"/>
    </source>
</evidence>
<evidence type="ECO:0000256" key="1">
    <source>
        <dbReference type="ARBA" id="ARBA00004651"/>
    </source>
</evidence>
<dbReference type="PROSITE" id="PS50883">
    <property type="entry name" value="EAL"/>
    <property type="match status" value="1"/>
</dbReference>
<organism evidence="11 12">
    <name type="scientific">Candidatus Methylopumilus turicensis</name>
    <dbReference type="NCBI Taxonomy" id="1581680"/>
    <lineage>
        <taxon>Bacteria</taxon>
        <taxon>Pseudomonadati</taxon>
        <taxon>Pseudomonadota</taxon>
        <taxon>Betaproteobacteria</taxon>
        <taxon>Nitrosomonadales</taxon>
        <taxon>Methylophilaceae</taxon>
        <taxon>Candidatus Methylopumilus</taxon>
    </lineage>
</organism>
<dbReference type="InterPro" id="IPR004501">
    <property type="entry name" value="PTS_EIIC_3"/>
</dbReference>
<feature type="domain" description="PTS EIIC type-3" evidence="10">
    <location>
        <begin position="1"/>
        <end position="351"/>
    </location>
</feature>
<feature type="transmembrane region" description="Helical" evidence="8">
    <location>
        <begin position="284"/>
        <end position="308"/>
    </location>
</feature>
<gene>
    <name evidence="11" type="ORF">BN1209_1510</name>
</gene>
<feature type="transmembrane region" description="Helical" evidence="8">
    <location>
        <begin position="7"/>
        <end position="28"/>
    </location>
</feature>
<dbReference type="InterPro" id="IPR035919">
    <property type="entry name" value="EAL_sf"/>
</dbReference>
<dbReference type="PANTHER" id="PTHR33989">
    <property type="match status" value="1"/>
</dbReference>
<dbReference type="Pfam" id="PF02378">
    <property type="entry name" value="PTS_EIIC"/>
    <property type="match status" value="1"/>
</dbReference>
<feature type="transmembrane region" description="Helical" evidence="8">
    <location>
        <begin position="253"/>
        <end position="278"/>
    </location>
</feature>
<dbReference type="AlphaFoldDB" id="A0A0B7IW53"/>
<keyword evidence="2" id="KW-0813">Transport</keyword>
<dbReference type="InterPro" id="IPR051088">
    <property type="entry name" value="PTS_Sugar-EIIC/EIIB"/>
</dbReference>
<dbReference type="KEGG" id="mbac:BN1209_1510"/>
<evidence type="ECO:0000256" key="4">
    <source>
        <dbReference type="ARBA" id="ARBA00022597"/>
    </source>
</evidence>
<keyword evidence="7 8" id="KW-0472">Membrane</keyword>
<dbReference type="Proteomes" id="UP000056322">
    <property type="component" value="Chromosome 1"/>
</dbReference>
<keyword evidence="4" id="KW-0762">Sugar transport</keyword>
<evidence type="ECO:0000256" key="2">
    <source>
        <dbReference type="ARBA" id="ARBA00022448"/>
    </source>
</evidence>
<dbReference type="GO" id="GO:0005886">
    <property type="term" value="C:plasma membrane"/>
    <property type="evidence" value="ECO:0007669"/>
    <property type="project" value="UniProtKB-SubCell"/>
</dbReference>
<proteinExistence type="predicted"/>
<feature type="transmembrane region" description="Helical" evidence="8">
    <location>
        <begin position="93"/>
        <end position="113"/>
    </location>
</feature>
<feature type="transmembrane region" description="Helical" evidence="8">
    <location>
        <begin position="222"/>
        <end position="246"/>
    </location>
</feature>
<dbReference type="Pfam" id="PF00563">
    <property type="entry name" value="EAL"/>
    <property type="match status" value="1"/>
</dbReference>
<evidence type="ECO:0000259" key="9">
    <source>
        <dbReference type="PROSITE" id="PS50883"/>
    </source>
</evidence>
<reference evidence="12" key="1">
    <citation type="submission" date="2014-12" db="EMBL/GenBank/DDBJ databases">
        <authorList>
            <person name="Salcher M.M."/>
        </authorList>
    </citation>
    <scope>NUCLEOTIDE SEQUENCE [LARGE SCALE GENOMIC DNA]</scope>
    <source>
        <strain evidence="12">MMS-10A-171</strain>
    </source>
</reference>
<evidence type="ECO:0000256" key="3">
    <source>
        <dbReference type="ARBA" id="ARBA00022475"/>
    </source>
</evidence>
<dbReference type="InterPro" id="IPR001633">
    <property type="entry name" value="EAL_dom"/>
</dbReference>
<dbReference type="InterPro" id="IPR003352">
    <property type="entry name" value="PTS_EIIC"/>
</dbReference>
<feature type="transmembrane region" description="Helical" evidence="8">
    <location>
        <begin position="40"/>
        <end position="57"/>
    </location>
</feature>
<dbReference type="HOGENOM" id="CLU_024302_1_0_4"/>
<name>A0A0B7IW53_9PROT</name>
<dbReference type="PANTHER" id="PTHR33989:SF4">
    <property type="entry name" value="PTS SYSTEM N,N'-DIACETYLCHITOBIOSE-SPECIFIC EIIC COMPONENT"/>
    <property type="match status" value="1"/>
</dbReference>
<feature type="transmembrane region" description="Helical" evidence="8">
    <location>
        <begin position="133"/>
        <end position="163"/>
    </location>
</feature>
<evidence type="ECO:0000256" key="8">
    <source>
        <dbReference type="SAM" id="Phobius"/>
    </source>
</evidence>
<dbReference type="STRING" id="1581680.BN1209_1510"/>
<evidence type="ECO:0000256" key="6">
    <source>
        <dbReference type="ARBA" id="ARBA00022989"/>
    </source>
</evidence>
<keyword evidence="6 8" id="KW-1133">Transmembrane helix</keyword>
<dbReference type="SUPFAM" id="SSF141868">
    <property type="entry name" value="EAL domain-like"/>
    <property type="match status" value="1"/>
</dbReference>
<dbReference type="GO" id="GO:0008982">
    <property type="term" value="F:protein-N(PI)-phosphohistidine-sugar phosphotransferase activity"/>
    <property type="evidence" value="ECO:0007669"/>
    <property type="project" value="InterPro"/>
</dbReference>
<feature type="domain" description="EAL" evidence="9">
    <location>
        <begin position="395"/>
        <end position="647"/>
    </location>
</feature>
<sequence>MIWTLPCAIMSAIFVATAFMFQLIGIAPEFVANLSSLNKIFSGLIPIIATSALAYILSVKKRLPPMPVSLLALISTLVAKQQLGGDSSRADTFMLIIGIIIPFVVVPLVYWLYQKKWARITDADFAGGNVKGALNLTIPGIVVFSIIFVTLKALIYVSSFFIFPDFLSDASIGASYLGGVLYTSLNSILWFFGIHGANVLHPLMVQLTENSAAGLGLVNESFLGAFVFMGGCGATFSLIISILIFSRSKTLRLLAVASVPIGLLNVNELLLFGLPIILNPKMLVPFLVVPVVNVVVALTVINFGWVAIPNATIPLNSLIGFNAFFATHHDIHAVALQLFNIMLGSMIYSPFIKVIERESSKSLNVYLKSLKMTYTHFQEEASLFSDDVVQQSNTLRHAKNRKRQQLERLAELDFFLEYQPQVSVQTKHFVGAEALPRAREKSGKTIMPFEFLPWLDEAGLMKSIDLWVAGEVLEQDAIWQEMGVDVPIKINVTGATLSEKVATNELINKISQAKGRISIEIVEQDFSTGLVEVVDAIKRIHAFGGKVYIDDFGTGYSSLSYLNSLHADYIKVDRSFVLALETEGGQKVMSGIFNFAEALGLSLVVEGVESEEQLSKIPKNVPFSVQGWLYSKALPPDLIPAFAKQYSAA</sequence>